<evidence type="ECO:0000313" key="7">
    <source>
        <dbReference type="Proteomes" id="UP001197795"/>
    </source>
</evidence>
<protein>
    <submittedName>
        <fullName evidence="6">LysR family transcriptional regulator</fullName>
    </submittedName>
</protein>
<dbReference type="PANTHER" id="PTHR30126:SF64">
    <property type="entry name" value="HTH-TYPE TRANSCRIPTIONAL REGULATOR CITR"/>
    <property type="match status" value="1"/>
</dbReference>
<proteinExistence type="inferred from homology"/>
<dbReference type="InterPro" id="IPR000847">
    <property type="entry name" value="LysR_HTH_N"/>
</dbReference>
<dbReference type="GO" id="GO:0000976">
    <property type="term" value="F:transcription cis-regulatory region binding"/>
    <property type="evidence" value="ECO:0007669"/>
    <property type="project" value="TreeGrafter"/>
</dbReference>
<dbReference type="Proteomes" id="UP001197795">
    <property type="component" value="Unassembled WGS sequence"/>
</dbReference>
<dbReference type="AlphaFoldDB" id="A0AAE2ZZ84"/>
<dbReference type="RefSeq" id="WP_022312299.1">
    <property type="nucleotide sequence ID" value="NZ_JAJEPV010000027.1"/>
</dbReference>
<dbReference type="GO" id="GO:0003700">
    <property type="term" value="F:DNA-binding transcription factor activity"/>
    <property type="evidence" value="ECO:0007669"/>
    <property type="project" value="InterPro"/>
</dbReference>
<evidence type="ECO:0000313" key="6">
    <source>
        <dbReference type="EMBL" id="MCC2120177.1"/>
    </source>
</evidence>
<dbReference type="SUPFAM" id="SSF53850">
    <property type="entry name" value="Periplasmic binding protein-like II"/>
    <property type="match status" value="1"/>
</dbReference>
<sequence>MINNLEAYKVFYYVAKCGSVTKAAGELSISQPAVSQAIKQLENTLDAALFHRAAKGVRLTSEGELLYSYVAKGYEQIEMGVKKVHQMQNMELGEVRIGASDMTLQFYLLPYLEKFHEQYPGIKVIVTNAPTPETLNYLREGHIDFGIVSTPFPERPDIQMIPVREIEDVFVAGRRFFSYKNRTLDFQKLESLPLIFLEKNTSSRSYMDEFLAGNGVYVQPEFELATSDMIVQFVRRNLGVGCVMRDFARDYVESGLLFELRFNKIIPKRQFCVVRNTKMPMAPAAEKLLEIMELDRQEEAKI</sequence>
<dbReference type="Gene3D" id="3.40.190.290">
    <property type="match status" value="1"/>
</dbReference>
<keyword evidence="4" id="KW-0804">Transcription</keyword>
<dbReference type="PROSITE" id="PS50931">
    <property type="entry name" value="HTH_LYSR"/>
    <property type="match status" value="1"/>
</dbReference>
<dbReference type="InterPro" id="IPR036390">
    <property type="entry name" value="WH_DNA-bd_sf"/>
</dbReference>
<reference evidence="6 7" key="1">
    <citation type="submission" date="2021-10" db="EMBL/GenBank/DDBJ databases">
        <title>Anaerobic single-cell dispensing facilitates the cultivation of human gut bacteria.</title>
        <authorList>
            <person name="Afrizal A."/>
        </authorList>
    </citation>
    <scope>NUCLEOTIDE SEQUENCE [LARGE SCALE GENOMIC DNA]</scope>
    <source>
        <strain evidence="6 7">CLA-AA-H273</strain>
    </source>
</reference>
<comment type="similarity">
    <text evidence="1">Belongs to the LysR transcriptional regulatory family.</text>
</comment>
<evidence type="ECO:0000256" key="4">
    <source>
        <dbReference type="ARBA" id="ARBA00023163"/>
    </source>
</evidence>
<keyword evidence="3" id="KW-0238">DNA-binding</keyword>
<evidence type="ECO:0000256" key="2">
    <source>
        <dbReference type="ARBA" id="ARBA00023015"/>
    </source>
</evidence>
<comment type="caution">
    <text evidence="6">The sequence shown here is derived from an EMBL/GenBank/DDBJ whole genome shotgun (WGS) entry which is preliminary data.</text>
</comment>
<dbReference type="EMBL" id="JAJEPV010000027">
    <property type="protein sequence ID" value="MCC2120177.1"/>
    <property type="molecule type" value="Genomic_DNA"/>
</dbReference>
<dbReference type="CDD" id="cd05466">
    <property type="entry name" value="PBP2_LTTR_substrate"/>
    <property type="match status" value="1"/>
</dbReference>
<dbReference type="InterPro" id="IPR036388">
    <property type="entry name" value="WH-like_DNA-bd_sf"/>
</dbReference>
<evidence type="ECO:0000259" key="5">
    <source>
        <dbReference type="PROSITE" id="PS50931"/>
    </source>
</evidence>
<dbReference type="InterPro" id="IPR005119">
    <property type="entry name" value="LysR_subst-bd"/>
</dbReference>
<organism evidence="6 7">
    <name type="scientific">Waltera acetigignens</name>
    <dbReference type="NCBI Taxonomy" id="2981769"/>
    <lineage>
        <taxon>Bacteria</taxon>
        <taxon>Bacillati</taxon>
        <taxon>Bacillota</taxon>
        <taxon>Clostridia</taxon>
        <taxon>Lachnospirales</taxon>
        <taxon>Lachnospiraceae</taxon>
        <taxon>Waltera</taxon>
    </lineage>
</organism>
<feature type="domain" description="HTH lysR-type" evidence="5">
    <location>
        <begin position="9"/>
        <end position="60"/>
    </location>
</feature>
<dbReference type="FunFam" id="1.10.10.10:FF:000001">
    <property type="entry name" value="LysR family transcriptional regulator"/>
    <property type="match status" value="1"/>
</dbReference>
<evidence type="ECO:0000256" key="1">
    <source>
        <dbReference type="ARBA" id="ARBA00009437"/>
    </source>
</evidence>
<evidence type="ECO:0000256" key="3">
    <source>
        <dbReference type="ARBA" id="ARBA00023125"/>
    </source>
</evidence>
<dbReference type="Gene3D" id="1.10.10.10">
    <property type="entry name" value="Winged helix-like DNA-binding domain superfamily/Winged helix DNA-binding domain"/>
    <property type="match status" value="1"/>
</dbReference>
<dbReference type="Pfam" id="PF03466">
    <property type="entry name" value="LysR_substrate"/>
    <property type="match status" value="1"/>
</dbReference>
<dbReference type="Pfam" id="PF00126">
    <property type="entry name" value="HTH_1"/>
    <property type="match status" value="1"/>
</dbReference>
<keyword evidence="7" id="KW-1185">Reference proteome</keyword>
<name>A0AAE2ZZ84_9FIRM</name>
<dbReference type="PRINTS" id="PR00039">
    <property type="entry name" value="HTHLYSR"/>
</dbReference>
<accession>A0AAE2ZZ84</accession>
<gene>
    <name evidence="6" type="ORF">LKD75_11390</name>
</gene>
<dbReference type="SUPFAM" id="SSF46785">
    <property type="entry name" value="Winged helix' DNA-binding domain"/>
    <property type="match status" value="1"/>
</dbReference>
<keyword evidence="2" id="KW-0805">Transcription regulation</keyword>
<dbReference type="PANTHER" id="PTHR30126">
    <property type="entry name" value="HTH-TYPE TRANSCRIPTIONAL REGULATOR"/>
    <property type="match status" value="1"/>
</dbReference>